<name>A0ABU0LHM8_XANAG</name>
<dbReference type="PANTHER" id="PTHR34387">
    <property type="entry name" value="SLR1258 PROTEIN"/>
    <property type="match status" value="1"/>
</dbReference>
<evidence type="ECO:0000256" key="1">
    <source>
        <dbReference type="SAM" id="SignalP"/>
    </source>
</evidence>
<proteinExistence type="predicted"/>
<organism evidence="2 3">
    <name type="scientific">Xanthobacter agilis</name>
    <dbReference type="NCBI Taxonomy" id="47492"/>
    <lineage>
        <taxon>Bacteria</taxon>
        <taxon>Pseudomonadati</taxon>
        <taxon>Pseudomonadota</taxon>
        <taxon>Alphaproteobacteria</taxon>
        <taxon>Hyphomicrobiales</taxon>
        <taxon>Xanthobacteraceae</taxon>
        <taxon>Xanthobacter</taxon>
    </lineage>
</organism>
<dbReference type="PANTHER" id="PTHR34387:SF1">
    <property type="entry name" value="PERIPLASMIC IMMUNOGENIC PROTEIN"/>
    <property type="match status" value="1"/>
</dbReference>
<reference evidence="2 3" key="1">
    <citation type="submission" date="2023-07" db="EMBL/GenBank/DDBJ databases">
        <title>Genomic Encyclopedia of Type Strains, Phase IV (KMG-IV): sequencing the most valuable type-strain genomes for metagenomic binning, comparative biology and taxonomic classification.</title>
        <authorList>
            <person name="Goeker M."/>
        </authorList>
    </citation>
    <scope>NUCLEOTIDE SEQUENCE [LARGE SCALE GENOMIC DNA]</scope>
    <source>
        <strain evidence="2 3">DSM 3770</strain>
    </source>
</reference>
<dbReference type="Gene3D" id="3.30.70.2970">
    <property type="entry name" value="Protein of unknown function (DUF541), domain 2"/>
    <property type="match status" value="1"/>
</dbReference>
<comment type="caution">
    <text evidence="2">The sequence shown here is derived from an EMBL/GenBank/DDBJ whole genome shotgun (WGS) entry which is preliminary data.</text>
</comment>
<protein>
    <submittedName>
        <fullName evidence="2">Uncharacterized protein YggE</fullName>
    </submittedName>
</protein>
<dbReference type="Proteomes" id="UP001241747">
    <property type="component" value="Unassembled WGS sequence"/>
</dbReference>
<dbReference type="Pfam" id="PF04402">
    <property type="entry name" value="SIMPL"/>
    <property type="match status" value="1"/>
</dbReference>
<evidence type="ECO:0000313" key="3">
    <source>
        <dbReference type="Proteomes" id="UP001241747"/>
    </source>
</evidence>
<accession>A0ABU0LHM8</accession>
<feature type="signal peptide" evidence="1">
    <location>
        <begin position="1"/>
        <end position="23"/>
    </location>
</feature>
<feature type="chain" id="PRO_5047335908" evidence="1">
    <location>
        <begin position="24"/>
        <end position="234"/>
    </location>
</feature>
<dbReference type="EMBL" id="JAUSVY010000009">
    <property type="protein sequence ID" value="MDQ0506641.1"/>
    <property type="molecule type" value="Genomic_DNA"/>
</dbReference>
<evidence type="ECO:0000313" key="2">
    <source>
        <dbReference type="EMBL" id="MDQ0506641.1"/>
    </source>
</evidence>
<sequence length="234" mass="23879">MRLPLPVAAAFAFVCLAAPAALGATITVAGEARVTAAPDSALVSTGVVTSAKTADEALGANSKAVAALIESIKAAGVAQTDIATANFFLQPQYAATQGSQKEAPRVVGFEVRNTVRITVRDLAALGPLLDKMVQAGANQASGLAFTLSNRAKLEQEARVAAVNDAMEQAKVVAGAAGLRLVRIVSITPDVDGSGPIMPTPMLMKADAARMAVPIEAGEVEVRGRATIVYDAEAQ</sequence>
<dbReference type="InterPro" id="IPR052022">
    <property type="entry name" value="26kDa_periplasmic_antigen"/>
</dbReference>
<dbReference type="RefSeq" id="WP_237345311.1">
    <property type="nucleotide sequence ID" value="NZ_JABWGX010000009.1"/>
</dbReference>
<keyword evidence="3" id="KW-1185">Reference proteome</keyword>
<dbReference type="Gene3D" id="3.30.110.170">
    <property type="entry name" value="Protein of unknown function (DUF541), domain 1"/>
    <property type="match status" value="1"/>
</dbReference>
<dbReference type="InterPro" id="IPR007497">
    <property type="entry name" value="SIMPL/DUF541"/>
</dbReference>
<keyword evidence="1" id="KW-0732">Signal</keyword>
<gene>
    <name evidence="2" type="ORF">QOZ94_003455</name>
</gene>